<evidence type="ECO:0000313" key="5">
    <source>
        <dbReference type="Proteomes" id="UP000515856"/>
    </source>
</evidence>
<dbReference type="RefSeq" id="WP_054322384.1">
    <property type="nucleotide sequence ID" value="NZ_CP060636.1"/>
</dbReference>
<feature type="chain" id="PRO_5028889653" description="SCP domain-containing protein" evidence="2">
    <location>
        <begin position="23"/>
        <end position="237"/>
    </location>
</feature>
<keyword evidence="5" id="KW-1185">Reference proteome</keyword>
<dbReference type="Gene3D" id="3.40.33.10">
    <property type="entry name" value="CAP"/>
    <property type="match status" value="1"/>
</dbReference>
<dbReference type="Pfam" id="PF00188">
    <property type="entry name" value="CAP"/>
    <property type="match status" value="1"/>
</dbReference>
<gene>
    <name evidence="4" type="ORF">H9Q80_09805</name>
</gene>
<protein>
    <recommendedName>
        <fullName evidence="3">SCP domain-containing protein</fullName>
    </recommendedName>
</protein>
<evidence type="ECO:0000256" key="1">
    <source>
        <dbReference type="SAM" id="MobiDB-lite"/>
    </source>
</evidence>
<accession>A0A7G9GTR7</accession>
<feature type="region of interest" description="Disordered" evidence="1">
    <location>
        <begin position="21"/>
        <end position="136"/>
    </location>
</feature>
<dbReference type="InterPro" id="IPR014044">
    <property type="entry name" value="CAP_dom"/>
</dbReference>
<dbReference type="KEGG" id="ehn:H9Q80_09805"/>
<sequence length="237" mass="26848">MKKKILYVIALILLCSAGCSNAQEKDHPNKETVKDKVTVTNQTKEDKTTQQEKEETKNEDNDDTKKEEQPSSTKQQSSSNTKKSSPKTEVPQVNQPSKENTKDTSKPTNKPSNPPKQDIPETPPKEEVKNTPVKQSAMEVEVLNKINNYRADNGLQPLSSSQYYQEKANAHAYAMAEKRALWHEDNGECITNSPDPFTAWINSSEHKNIVLTPNNTVGVVAIYYVDGYYYSVFRTYW</sequence>
<dbReference type="AlphaFoldDB" id="A0A7G9GTR7"/>
<dbReference type="CDD" id="cd05379">
    <property type="entry name" value="CAP_bacterial"/>
    <property type="match status" value="1"/>
</dbReference>
<organism evidence="4 5">
    <name type="scientific">[Eubacterium] hominis</name>
    <dbReference type="NCBI Taxonomy" id="2764325"/>
    <lineage>
        <taxon>Bacteria</taxon>
        <taxon>Bacillati</taxon>
        <taxon>Bacillota</taxon>
        <taxon>Erysipelotrichia</taxon>
        <taxon>Erysipelotrichales</taxon>
        <taxon>Erysipelotrichaceae</taxon>
        <taxon>Amedibacillus</taxon>
    </lineage>
</organism>
<proteinExistence type="predicted"/>
<reference evidence="4 5" key="1">
    <citation type="submission" date="2020-08" db="EMBL/GenBank/DDBJ databases">
        <authorList>
            <person name="Liu C."/>
            <person name="Sun Q."/>
        </authorList>
    </citation>
    <scope>NUCLEOTIDE SEQUENCE [LARGE SCALE GENOMIC DNA]</scope>
    <source>
        <strain evidence="4 5">NSJ-61</strain>
    </source>
</reference>
<evidence type="ECO:0000313" key="4">
    <source>
        <dbReference type="EMBL" id="QNM14199.1"/>
    </source>
</evidence>
<name>A0A7G9GTR7_9FIRM</name>
<feature type="signal peptide" evidence="2">
    <location>
        <begin position="1"/>
        <end position="22"/>
    </location>
</feature>
<dbReference type="InterPro" id="IPR035940">
    <property type="entry name" value="CAP_sf"/>
</dbReference>
<dbReference type="SUPFAM" id="SSF55797">
    <property type="entry name" value="PR-1-like"/>
    <property type="match status" value="1"/>
</dbReference>
<keyword evidence="2" id="KW-0732">Signal</keyword>
<dbReference type="Proteomes" id="UP000515856">
    <property type="component" value="Chromosome"/>
</dbReference>
<feature type="domain" description="SCP" evidence="3">
    <location>
        <begin position="143"/>
        <end position="229"/>
    </location>
</feature>
<evidence type="ECO:0000259" key="3">
    <source>
        <dbReference type="Pfam" id="PF00188"/>
    </source>
</evidence>
<feature type="compositionally biased region" description="Low complexity" evidence="1">
    <location>
        <begin position="70"/>
        <end position="89"/>
    </location>
</feature>
<evidence type="ECO:0000256" key="2">
    <source>
        <dbReference type="SAM" id="SignalP"/>
    </source>
</evidence>
<feature type="compositionally biased region" description="Basic and acidic residues" evidence="1">
    <location>
        <begin position="23"/>
        <end position="69"/>
    </location>
</feature>
<dbReference type="EMBL" id="CP060636">
    <property type="protein sequence ID" value="QNM14199.1"/>
    <property type="molecule type" value="Genomic_DNA"/>
</dbReference>